<feature type="domain" description="WW" evidence="13">
    <location>
        <begin position="486"/>
        <end position="519"/>
    </location>
</feature>
<dbReference type="CDD" id="cd00078">
    <property type="entry name" value="HECTc"/>
    <property type="match status" value="1"/>
</dbReference>
<dbReference type="FunFam" id="3.30.2410.10:FF:000001">
    <property type="entry name" value="E3 ubiquitin-protein ligase NEDD4-like"/>
    <property type="match status" value="1"/>
</dbReference>
<keyword evidence="7 8" id="KW-0833">Ubl conjugation pathway</keyword>
<dbReference type="Pfam" id="PF00397">
    <property type="entry name" value="WW"/>
    <property type="match status" value="4"/>
</dbReference>
<protein>
    <recommendedName>
        <fullName evidence="8">E3 ubiquitin-protein ligase</fullName>
        <ecNumber evidence="8">2.3.2.26</ecNumber>
    </recommendedName>
</protein>
<evidence type="ECO:0000256" key="2">
    <source>
        <dbReference type="ARBA" id="ARBA00004496"/>
    </source>
</evidence>
<dbReference type="EC" id="2.3.2.26" evidence="8"/>
<comment type="subcellular location">
    <subcellularLocation>
        <location evidence="2">Cytoplasm</location>
    </subcellularLocation>
</comment>
<evidence type="ECO:0000256" key="10">
    <source>
        <dbReference type="PROSITE-ProRule" id="PRU00104"/>
    </source>
</evidence>
<evidence type="ECO:0000259" key="12">
    <source>
        <dbReference type="PROSITE" id="PS50004"/>
    </source>
</evidence>
<dbReference type="SUPFAM" id="SSF51045">
    <property type="entry name" value="WW domain"/>
    <property type="match status" value="4"/>
</dbReference>
<reference evidence="15" key="1">
    <citation type="submission" date="2014-12" db="EMBL/GenBank/DDBJ databases">
        <title>Insight into the proteome of Arion vulgaris.</title>
        <authorList>
            <person name="Aradska J."/>
            <person name="Bulat T."/>
            <person name="Smidak R."/>
            <person name="Sarate P."/>
            <person name="Gangsoo J."/>
            <person name="Sialana F."/>
            <person name="Bilban M."/>
            <person name="Lubec G."/>
        </authorList>
    </citation>
    <scope>NUCLEOTIDE SEQUENCE</scope>
    <source>
        <tissue evidence="15">Skin</tissue>
    </source>
</reference>
<evidence type="ECO:0000256" key="4">
    <source>
        <dbReference type="ARBA" id="ARBA00022490"/>
    </source>
</evidence>
<feature type="domain" description="WW" evidence="13">
    <location>
        <begin position="279"/>
        <end position="312"/>
    </location>
</feature>
<proteinExistence type="predicted"/>
<sequence length="911" mass="104366">MIYSRIYLIRFYWQDRMSRRYNRARSESFSPGSGIYLDMSASSGSSDNSVTLISQRKRTRLARQASDVAPSTRYGDLNSVLLDVPQNAVKLLRIKVIEAANLAKKDIFGASDPYVKVSLLQNNVLVDTKQTSVVRKSLNPKWYEEFIFRVNPTDNVIHLEVFDSNRVTRDDFLGLVEIPLNHVSIATERIGRDIICKNFVLRPRSTRSRVKGHLTLYLGYISSEGSIDVADDTASGVTLQEPGWELVDIDTTSSADVGASGPTVPEITTVSEAENNSDAALPPGWKQQTDPTGKIYYVNHANRITQWNRPTEPSVLPSGWEERTDANGRYYYVNHITRSTQWERPTGNVSESPTAMQVQRQRSLEAQQLYRNRRHISQDDSISISTSMSEADIRGQEDRRNTRQSAPTPILTSPRESDEEPLPAGWAIGIAPNGRTFYIDHNTRKTNWEDPRKTAALHRGGSLRGPESPSPLFRSNSSDDLLHNLGPLPPGWEERTHNDGRVFFIDHSNKVTQWEDPRLQKIGGPAIPYSRDYKRKYEYFRSKLRKPSSLPNKIDIKVTRRNVFEDSFRIITGIKNPDMLKTRLWIEFDGEIGLDYGGVAREWFYLLSKEMFNPYYGLFEYSATDNYTLQINALSGLLNDDHLTYFEFIGRIAGMAVFHGKLLDAFFIRPFYRMMLRKPITLADMESVDSEYYNSLIWIQENDPSGLEMTFSVEEDQFGEIKTKDLKPNGRNISVTNENKMDYINCVIKWRFSYRVDTQMKAFMKGFNALIPQAQLQIFDENEVELLMCGLQDIDVNNWKQNTAYKGEYNPNHPNIINFWKAVYSFNSEMRARLLQFVTGTSRVPMNGFAELYGSNGPQLFTIERWGSTNQFPRAHTCFNRLDLPPYATYSELRNKLVTAIENTQGFEGVD</sequence>
<dbReference type="InterPro" id="IPR024928">
    <property type="entry name" value="E3_ub_ligase_SMURF1"/>
</dbReference>
<dbReference type="SMART" id="SM00119">
    <property type="entry name" value="HECTc"/>
    <property type="match status" value="1"/>
</dbReference>
<dbReference type="InterPro" id="IPR000569">
    <property type="entry name" value="HECT_dom"/>
</dbReference>
<dbReference type="FunFam" id="3.30.2160.10:FF:000001">
    <property type="entry name" value="E3 ubiquitin-protein ligase NEDD4-like"/>
    <property type="match status" value="1"/>
</dbReference>
<dbReference type="Gene3D" id="2.60.40.150">
    <property type="entry name" value="C2 domain"/>
    <property type="match status" value="1"/>
</dbReference>
<gene>
    <name evidence="15" type="primary">ORF116669</name>
</gene>
<keyword evidence="5 8" id="KW-0808">Transferase</keyword>
<comment type="catalytic activity">
    <reaction evidence="1 8">
        <text>S-ubiquitinyl-[E2 ubiquitin-conjugating enzyme]-L-cysteine + [acceptor protein]-L-lysine = [E2 ubiquitin-conjugating enzyme]-L-cysteine + N(6)-ubiquitinyl-[acceptor protein]-L-lysine.</text>
        <dbReference type="EC" id="2.3.2.26"/>
    </reaction>
</comment>
<dbReference type="InterPro" id="IPR035892">
    <property type="entry name" value="C2_domain_sf"/>
</dbReference>
<dbReference type="SUPFAM" id="SSF49562">
    <property type="entry name" value="C2 domain (Calcium/lipid-binding domain, CaLB)"/>
    <property type="match status" value="1"/>
</dbReference>
<evidence type="ECO:0000256" key="1">
    <source>
        <dbReference type="ARBA" id="ARBA00000885"/>
    </source>
</evidence>
<dbReference type="FunFam" id="2.20.70.10:FF:000017">
    <property type="entry name" value="E3 ubiquitin-protein ligase"/>
    <property type="match status" value="1"/>
</dbReference>
<dbReference type="Pfam" id="PF00168">
    <property type="entry name" value="C2"/>
    <property type="match status" value="1"/>
</dbReference>
<dbReference type="GO" id="GO:0048814">
    <property type="term" value="P:regulation of dendrite morphogenesis"/>
    <property type="evidence" value="ECO:0007669"/>
    <property type="project" value="TreeGrafter"/>
</dbReference>
<dbReference type="FunFam" id="2.60.40.150:FF:000289">
    <property type="entry name" value="E3 ubiquitin-protein ligase"/>
    <property type="match status" value="1"/>
</dbReference>
<comment type="pathway">
    <text evidence="3 8">Protein modification; protein ubiquitination.</text>
</comment>
<evidence type="ECO:0000256" key="5">
    <source>
        <dbReference type="ARBA" id="ARBA00022679"/>
    </source>
</evidence>
<dbReference type="SMART" id="SM00239">
    <property type="entry name" value="C2"/>
    <property type="match status" value="1"/>
</dbReference>
<dbReference type="Gene3D" id="3.30.2160.10">
    <property type="entry name" value="Hect, E3 ligase catalytic domain"/>
    <property type="match status" value="1"/>
</dbReference>
<name>A0A0B7AI89_9EUPU</name>
<dbReference type="InterPro" id="IPR035983">
    <property type="entry name" value="Hect_E3_ubiquitin_ligase"/>
</dbReference>
<dbReference type="InterPro" id="IPR050409">
    <property type="entry name" value="E3_ubiq-protein_ligase"/>
</dbReference>
<evidence type="ECO:0000256" key="7">
    <source>
        <dbReference type="ARBA" id="ARBA00022786"/>
    </source>
</evidence>
<feature type="active site" description="Glycyl thioester intermediate" evidence="9 10">
    <location>
        <position position="878"/>
    </location>
</feature>
<dbReference type="SUPFAM" id="SSF56204">
    <property type="entry name" value="Hect, E3 ligase catalytic domain"/>
    <property type="match status" value="1"/>
</dbReference>
<dbReference type="Gene3D" id="3.30.2410.10">
    <property type="entry name" value="Hect, E3 ligase catalytic domain"/>
    <property type="match status" value="1"/>
</dbReference>
<dbReference type="PROSITE" id="PS50020">
    <property type="entry name" value="WW_DOMAIN_2"/>
    <property type="match status" value="4"/>
</dbReference>
<dbReference type="EMBL" id="HACG01032780">
    <property type="protein sequence ID" value="CEK79645.1"/>
    <property type="molecule type" value="Transcribed_RNA"/>
</dbReference>
<evidence type="ECO:0000256" key="6">
    <source>
        <dbReference type="ARBA" id="ARBA00022737"/>
    </source>
</evidence>
<feature type="domain" description="HECT" evidence="14">
    <location>
        <begin position="576"/>
        <end position="910"/>
    </location>
</feature>
<keyword evidence="6" id="KW-0677">Repeat</keyword>
<feature type="compositionally biased region" description="Basic and acidic residues" evidence="11">
    <location>
        <begin position="391"/>
        <end position="401"/>
    </location>
</feature>
<dbReference type="GO" id="GO:0051049">
    <property type="term" value="P:regulation of transport"/>
    <property type="evidence" value="ECO:0007669"/>
    <property type="project" value="UniProtKB-ARBA"/>
</dbReference>
<dbReference type="PROSITE" id="PS50237">
    <property type="entry name" value="HECT"/>
    <property type="match status" value="1"/>
</dbReference>
<evidence type="ECO:0000313" key="15">
    <source>
        <dbReference type="EMBL" id="CEK79645.1"/>
    </source>
</evidence>
<dbReference type="Gene3D" id="2.20.70.10">
    <property type="match status" value="3"/>
</dbReference>
<dbReference type="PROSITE" id="PS01159">
    <property type="entry name" value="WW_DOMAIN_1"/>
    <property type="match status" value="3"/>
</dbReference>
<dbReference type="PROSITE" id="PS50004">
    <property type="entry name" value="C2"/>
    <property type="match status" value="1"/>
</dbReference>
<dbReference type="FunFam" id="3.90.1750.10:FF:000001">
    <property type="entry name" value="E3 ubiquitin-protein ligase NEDD4-like"/>
    <property type="match status" value="1"/>
</dbReference>
<evidence type="ECO:0000256" key="8">
    <source>
        <dbReference type="PIRNR" id="PIRNR001569"/>
    </source>
</evidence>
<dbReference type="PIRSF" id="PIRSF001569">
    <property type="entry name" value="E3_ub_ligase_SMURF1"/>
    <property type="match status" value="1"/>
</dbReference>
<dbReference type="SMART" id="SM00456">
    <property type="entry name" value="WW"/>
    <property type="match status" value="4"/>
</dbReference>
<dbReference type="GO" id="GO:0016567">
    <property type="term" value="P:protein ubiquitination"/>
    <property type="evidence" value="ECO:0007669"/>
    <property type="project" value="UniProtKB-UniPathway"/>
</dbReference>
<evidence type="ECO:0000256" key="3">
    <source>
        <dbReference type="ARBA" id="ARBA00004906"/>
    </source>
</evidence>
<dbReference type="CDD" id="cd00201">
    <property type="entry name" value="WW"/>
    <property type="match status" value="4"/>
</dbReference>
<evidence type="ECO:0000256" key="9">
    <source>
        <dbReference type="PIRSR" id="PIRSR001569-1"/>
    </source>
</evidence>
<feature type="region of interest" description="Disordered" evidence="11">
    <location>
        <begin position="371"/>
        <end position="425"/>
    </location>
</feature>
<keyword evidence="4" id="KW-0963">Cytoplasm</keyword>
<feature type="domain" description="C2" evidence="12">
    <location>
        <begin position="73"/>
        <end position="194"/>
    </location>
</feature>
<dbReference type="Pfam" id="PF00632">
    <property type="entry name" value="HECT"/>
    <property type="match status" value="1"/>
</dbReference>
<dbReference type="GO" id="GO:0005737">
    <property type="term" value="C:cytoplasm"/>
    <property type="evidence" value="ECO:0007669"/>
    <property type="project" value="UniProtKB-SubCell"/>
</dbReference>
<evidence type="ECO:0000259" key="13">
    <source>
        <dbReference type="PROSITE" id="PS50020"/>
    </source>
</evidence>
<feature type="compositionally biased region" description="Low complexity" evidence="11">
    <location>
        <begin position="379"/>
        <end position="390"/>
    </location>
</feature>
<dbReference type="PANTHER" id="PTHR11254">
    <property type="entry name" value="HECT DOMAIN UBIQUITIN-PROTEIN LIGASE"/>
    <property type="match status" value="1"/>
</dbReference>
<dbReference type="InterPro" id="IPR036020">
    <property type="entry name" value="WW_dom_sf"/>
</dbReference>
<dbReference type="InterPro" id="IPR000008">
    <property type="entry name" value="C2_dom"/>
</dbReference>
<dbReference type="GO" id="GO:0061630">
    <property type="term" value="F:ubiquitin protein ligase activity"/>
    <property type="evidence" value="ECO:0007669"/>
    <property type="project" value="UniProtKB-EC"/>
</dbReference>
<organism evidence="15">
    <name type="scientific">Arion vulgaris</name>
    <dbReference type="NCBI Taxonomy" id="1028688"/>
    <lineage>
        <taxon>Eukaryota</taxon>
        <taxon>Metazoa</taxon>
        <taxon>Spiralia</taxon>
        <taxon>Lophotrochozoa</taxon>
        <taxon>Mollusca</taxon>
        <taxon>Gastropoda</taxon>
        <taxon>Heterobranchia</taxon>
        <taxon>Euthyneura</taxon>
        <taxon>Panpulmonata</taxon>
        <taxon>Eupulmonata</taxon>
        <taxon>Stylommatophora</taxon>
        <taxon>Helicina</taxon>
        <taxon>Arionoidea</taxon>
        <taxon>Arionidae</taxon>
        <taxon>Arion</taxon>
    </lineage>
</organism>
<dbReference type="InterPro" id="IPR001202">
    <property type="entry name" value="WW_dom"/>
</dbReference>
<feature type="domain" description="WW" evidence="13">
    <location>
        <begin position="314"/>
        <end position="347"/>
    </location>
</feature>
<dbReference type="UniPathway" id="UPA00143"/>
<dbReference type="PANTHER" id="PTHR11254:SF440">
    <property type="entry name" value="E3 UBIQUITIN-PROTEIN LIGASE NEDD-4"/>
    <property type="match status" value="1"/>
</dbReference>
<dbReference type="GO" id="GO:0019871">
    <property type="term" value="F:sodium channel inhibitor activity"/>
    <property type="evidence" value="ECO:0007669"/>
    <property type="project" value="TreeGrafter"/>
</dbReference>
<feature type="domain" description="WW" evidence="13">
    <location>
        <begin position="420"/>
        <end position="453"/>
    </location>
</feature>
<dbReference type="AlphaFoldDB" id="A0A0B7AI89"/>
<dbReference type="GO" id="GO:0006511">
    <property type="term" value="P:ubiquitin-dependent protein catabolic process"/>
    <property type="evidence" value="ECO:0007669"/>
    <property type="project" value="InterPro"/>
</dbReference>
<accession>A0A0B7AI89</accession>
<dbReference type="Gene3D" id="3.90.1750.10">
    <property type="entry name" value="Hect, E3 ligase catalytic domains"/>
    <property type="match status" value="1"/>
</dbReference>
<feature type="region of interest" description="Disordered" evidence="11">
    <location>
        <begin position="445"/>
        <end position="478"/>
    </location>
</feature>
<evidence type="ECO:0000259" key="14">
    <source>
        <dbReference type="PROSITE" id="PS50237"/>
    </source>
</evidence>
<evidence type="ECO:0000256" key="11">
    <source>
        <dbReference type="SAM" id="MobiDB-lite"/>
    </source>
</evidence>